<dbReference type="Proteomes" id="UP000282971">
    <property type="component" value="Unassembled WGS sequence"/>
</dbReference>
<accession>A0A437M9I3</accession>
<dbReference type="GO" id="GO:0016705">
    <property type="term" value="F:oxidoreductase activity, acting on paired donors, with incorporation or reduction of molecular oxygen"/>
    <property type="evidence" value="ECO:0007669"/>
    <property type="project" value="InterPro"/>
</dbReference>
<dbReference type="GO" id="GO:0005829">
    <property type="term" value="C:cytosol"/>
    <property type="evidence" value="ECO:0007669"/>
    <property type="project" value="TreeGrafter"/>
</dbReference>
<dbReference type="PANTHER" id="PTHR30137">
    <property type="entry name" value="LUCIFERASE-LIKE MONOOXYGENASE"/>
    <property type="match status" value="1"/>
</dbReference>
<dbReference type="InterPro" id="IPR036661">
    <property type="entry name" value="Luciferase-like_sf"/>
</dbReference>
<protein>
    <submittedName>
        <fullName evidence="6">LLM class flavin-dependent oxidoreductase</fullName>
    </submittedName>
</protein>
<keyword evidence="2" id="KW-0285">Flavoprotein</keyword>
<gene>
    <name evidence="6" type="ORF">EOD43_10125</name>
</gene>
<evidence type="ECO:0000256" key="3">
    <source>
        <dbReference type="ARBA" id="ARBA00023002"/>
    </source>
</evidence>
<dbReference type="Pfam" id="PF00296">
    <property type="entry name" value="Bac_luciferase"/>
    <property type="match status" value="1"/>
</dbReference>
<dbReference type="GO" id="GO:0004497">
    <property type="term" value="F:monooxygenase activity"/>
    <property type="evidence" value="ECO:0007669"/>
    <property type="project" value="UniProtKB-KW"/>
</dbReference>
<evidence type="ECO:0000256" key="1">
    <source>
        <dbReference type="ARBA" id="ARBA00010426"/>
    </source>
</evidence>
<dbReference type="Gene3D" id="3.20.20.30">
    <property type="entry name" value="Luciferase-like domain"/>
    <property type="match status" value="1"/>
</dbReference>
<proteinExistence type="inferred from homology"/>
<dbReference type="InterPro" id="IPR050766">
    <property type="entry name" value="Bact_Lucif_Oxidored"/>
</dbReference>
<dbReference type="SUPFAM" id="SSF51679">
    <property type="entry name" value="Bacterial luciferase-like"/>
    <property type="match status" value="1"/>
</dbReference>
<evidence type="ECO:0000256" key="2">
    <source>
        <dbReference type="ARBA" id="ARBA00022630"/>
    </source>
</evidence>
<reference evidence="6 7" key="1">
    <citation type="submission" date="2019-01" db="EMBL/GenBank/DDBJ databases">
        <authorList>
            <person name="Chen W.-M."/>
        </authorList>
    </citation>
    <scope>NUCLEOTIDE SEQUENCE [LARGE SCALE GENOMIC DNA]</scope>
    <source>
        <strain evidence="6 7">CCP-7</strain>
    </source>
</reference>
<name>A0A437M9I3_9SPHN</name>
<dbReference type="InterPro" id="IPR011251">
    <property type="entry name" value="Luciferase-like_dom"/>
</dbReference>
<keyword evidence="7" id="KW-1185">Reference proteome</keyword>
<evidence type="ECO:0000313" key="6">
    <source>
        <dbReference type="EMBL" id="RVT94185.1"/>
    </source>
</evidence>
<comment type="similarity">
    <text evidence="1">Belongs to the bacterial luciferase oxidoreductase family.</text>
</comment>
<comment type="caution">
    <text evidence="6">The sequence shown here is derived from an EMBL/GenBank/DDBJ whole genome shotgun (WGS) entry which is preliminary data.</text>
</comment>
<feature type="domain" description="Luciferase-like" evidence="5">
    <location>
        <begin position="13"/>
        <end position="323"/>
    </location>
</feature>
<evidence type="ECO:0000259" key="5">
    <source>
        <dbReference type="Pfam" id="PF00296"/>
    </source>
</evidence>
<keyword evidence="3" id="KW-0560">Oxidoreductase</keyword>
<organism evidence="6 7">
    <name type="scientific">Sphingomonas crocodyli</name>
    <dbReference type="NCBI Taxonomy" id="1979270"/>
    <lineage>
        <taxon>Bacteria</taxon>
        <taxon>Pseudomonadati</taxon>
        <taxon>Pseudomonadota</taxon>
        <taxon>Alphaproteobacteria</taxon>
        <taxon>Sphingomonadales</taxon>
        <taxon>Sphingomonadaceae</taxon>
        <taxon>Sphingomonas</taxon>
    </lineage>
</organism>
<evidence type="ECO:0000313" key="7">
    <source>
        <dbReference type="Proteomes" id="UP000282971"/>
    </source>
</evidence>
<sequence>MIGNKERIMAALRFGSFLAPYHPARENPTLSLERDMQLIEHLDRLGYHEVWLGEHHSGGSEIISSPELMIAGVADRTRHIRFGTGVNSLCYHHPLILADRIAQLDHQTRGRIMFGAGPGQLPTDAYMLGIEPSEQRRMMVESLECLIDLFEGRSVSRTTDWFTLRDARLQLLPYQRPRMDMVVACAVTPSGPTTAGRLGLGMLSLAVSTPIGFSALGDHWGVYETAAQNAGRSVDRSSWRVVVSMHIAETREQALADLEWGIMDSIEYTRAIRGVKPGDDNPIAKIQTAREGVALLTGEGYSVFGVAMAGTPDDAVDYIRKLQAQAGGFGTLMFMANNFADTTATRKSYELFARYVMPRFDGSTDPLHASMEWCREKSAVTYGGFVDAMKATIASHAAP</sequence>
<evidence type="ECO:0000256" key="4">
    <source>
        <dbReference type="ARBA" id="ARBA00023033"/>
    </source>
</evidence>
<dbReference type="PANTHER" id="PTHR30137:SF16">
    <property type="entry name" value="BLL0895 PROTEIN"/>
    <property type="match status" value="1"/>
</dbReference>
<dbReference type="AlphaFoldDB" id="A0A437M9I3"/>
<dbReference type="EMBL" id="SACN01000001">
    <property type="protein sequence ID" value="RVT94185.1"/>
    <property type="molecule type" value="Genomic_DNA"/>
</dbReference>
<keyword evidence="4" id="KW-0503">Monooxygenase</keyword>